<evidence type="ECO:0000256" key="6">
    <source>
        <dbReference type="ARBA" id="ARBA00022741"/>
    </source>
</evidence>
<feature type="compositionally biased region" description="Basic and acidic residues" evidence="16">
    <location>
        <begin position="170"/>
        <end position="183"/>
    </location>
</feature>
<evidence type="ECO:0000256" key="3">
    <source>
        <dbReference type="ARBA" id="ARBA00022527"/>
    </source>
</evidence>
<dbReference type="InterPro" id="IPR017441">
    <property type="entry name" value="Protein_kinase_ATP_BS"/>
</dbReference>
<dbReference type="EnsemblMetazoa" id="XM_016915499">
    <property type="protein sequence ID" value="XP_016770988"/>
    <property type="gene ID" value="LOC411812"/>
</dbReference>
<evidence type="ECO:0000313" key="19">
    <source>
        <dbReference type="Proteomes" id="UP000005203"/>
    </source>
</evidence>
<dbReference type="GO" id="GO:0004674">
    <property type="term" value="F:protein serine/threonine kinase activity"/>
    <property type="evidence" value="ECO:0007669"/>
    <property type="project" value="UniProtKB-KW"/>
</dbReference>
<evidence type="ECO:0000256" key="1">
    <source>
        <dbReference type="ARBA" id="ARBA00004123"/>
    </source>
</evidence>
<evidence type="ECO:0000313" key="20">
    <source>
        <dbReference type="RefSeq" id="XP_006559308.1"/>
    </source>
</evidence>
<keyword evidence="6 15" id="KW-0547">Nucleotide-binding</keyword>
<dbReference type="FunFam" id="3.30.200.20:FF:000061">
    <property type="entry name" value="Dual specificity protein kinase CLK2"/>
    <property type="match status" value="1"/>
</dbReference>
<dbReference type="AlphaFoldDB" id="A0A7M7IL10"/>
<evidence type="ECO:0000259" key="17">
    <source>
        <dbReference type="PROSITE" id="PS50011"/>
    </source>
</evidence>
<evidence type="ECO:0000256" key="16">
    <source>
        <dbReference type="SAM" id="MobiDB-lite"/>
    </source>
</evidence>
<comment type="catalytic activity">
    <reaction evidence="14">
        <text>L-tyrosyl-[protein] + ATP = O-phospho-L-tyrosyl-[protein] + ADP + H(+)</text>
        <dbReference type="Rhea" id="RHEA:10596"/>
        <dbReference type="Rhea" id="RHEA-COMP:10136"/>
        <dbReference type="Rhea" id="RHEA-COMP:20101"/>
        <dbReference type="ChEBI" id="CHEBI:15378"/>
        <dbReference type="ChEBI" id="CHEBI:30616"/>
        <dbReference type="ChEBI" id="CHEBI:46858"/>
        <dbReference type="ChEBI" id="CHEBI:61978"/>
        <dbReference type="ChEBI" id="CHEBI:456216"/>
        <dbReference type="EC" id="2.7.12.1"/>
    </reaction>
</comment>
<keyword evidence="4" id="KW-0597">Phosphoprotein</keyword>
<dbReference type="GO" id="GO:0004712">
    <property type="term" value="F:protein serine/threonine/tyrosine kinase activity"/>
    <property type="evidence" value="ECO:0007669"/>
    <property type="project" value="UniProtKB-EC"/>
</dbReference>
<dbReference type="GO" id="GO:0005634">
    <property type="term" value="C:nucleus"/>
    <property type="evidence" value="ECO:0007669"/>
    <property type="project" value="UniProtKB-SubCell"/>
</dbReference>
<evidence type="ECO:0000256" key="4">
    <source>
        <dbReference type="ARBA" id="ARBA00022553"/>
    </source>
</evidence>
<name>A0A7M7IL10_APIME</name>
<feature type="domain" description="Protein kinase" evidence="17">
    <location>
        <begin position="386"/>
        <end position="700"/>
    </location>
</feature>
<reference evidence="18" key="1">
    <citation type="submission" date="2021-01" db="UniProtKB">
        <authorList>
            <consortium name="EnsemblMetazoa"/>
        </authorList>
    </citation>
    <scope>IDENTIFICATION</scope>
    <source>
        <strain evidence="18">DH4</strain>
    </source>
</reference>
<accession>A0A8B7KP32</accession>
<comment type="catalytic activity">
    <reaction evidence="13">
        <text>L-threonyl-[protein] + ATP = O-phospho-L-threonyl-[protein] + ADP + H(+)</text>
        <dbReference type="Rhea" id="RHEA:46608"/>
        <dbReference type="Rhea" id="RHEA-COMP:11060"/>
        <dbReference type="Rhea" id="RHEA-COMP:11605"/>
        <dbReference type="ChEBI" id="CHEBI:15378"/>
        <dbReference type="ChEBI" id="CHEBI:30013"/>
        <dbReference type="ChEBI" id="CHEBI:30616"/>
        <dbReference type="ChEBI" id="CHEBI:61977"/>
        <dbReference type="ChEBI" id="CHEBI:456216"/>
        <dbReference type="EC" id="2.7.12.1"/>
    </reaction>
</comment>
<dbReference type="EC" id="2.7.12.1" evidence="2"/>
<keyword evidence="5" id="KW-0808">Transferase</keyword>
<dbReference type="PROSITE" id="PS00108">
    <property type="entry name" value="PROTEIN_KINASE_ST"/>
    <property type="match status" value="1"/>
</dbReference>
<keyword evidence="3" id="KW-0723">Serine/threonine-protein kinase</keyword>
<evidence type="ECO:0000313" key="18">
    <source>
        <dbReference type="EnsemblMetazoa" id="XP_016770988"/>
    </source>
</evidence>
<dbReference type="GO" id="GO:0043484">
    <property type="term" value="P:regulation of RNA splicing"/>
    <property type="evidence" value="ECO:0007669"/>
    <property type="project" value="TreeGrafter"/>
</dbReference>
<comment type="subcellular location">
    <subcellularLocation>
        <location evidence="1">Nucleus</location>
    </subcellularLocation>
</comment>
<evidence type="ECO:0000256" key="2">
    <source>
        <dbReference type="ARBA" id="ARBA00013203"/>
    </source>
</evidence>
<evidence type="ECO:0000256" key="15">
    <source>
        <dbReference type="PROSITE-ProRule" id="PRU10141"/>
    </source>
</evidence>
<evidence type="ECO:0000256" key="12">
    <source>
        <dbReference type="ARBA" id="ARBA00049003"/>
    </source>
</evidence>
<dbReference type="InterPro" id="IPR011009">
    <property type="entry name" value="Kinase-like_dom_sf"/>
</dbReference>
<gene>
    <name evidence="20 21" type="primary">LOC411812</name>
</gene>
<dbReference type="PANTHER" id="PTHR45646">
    <property type="entry name" value="SERINE/THREONINE-PROTEIN KINASE DOA-RELATED"/>
    <property type="match status" value="1"/>
</dbReference>
<dbReference type="FunFam" id="1.10.510.10:FF:000145">
    <property type="entry name" value="Dual specificity protein kinase CLK2"/>
    <property type="match status" value="1"/>
</dbReference>
<dbReference type="Proteomes" id="UP000005203">
    <property type="component" value="Linkage group LG12"/>
</dbReference>
<dbReference type="CTD" id="43415"/>
<keyword evidence="19" id="KW-1185">Reference proteome</keyword>
<dbReference type="GO" id="GO:0004713">
    <property type="term" value="F:protein tyrosine kinase activity"/>
    <property type="evidence" value="ECO:0007669"/>
    <property type="project" value="UniProtKB-KW"/>
</dbReference>
<evidence type="ECO:0000256" key="5">
    <source>
        <dbReference type="ARBA" id="ARBA00022679"/>
    </source>
</evidence>
<evidence type="ECO:0000313" key="21">
    <source>
        <dbReference type="RefSeq" id="XP_016770988.1"/>
    </source>
</evidence>
<keyword evidence="8 15" id="KW-0067">ATP-binding</keyword>
<dbReference type="KEGG" id="ame:411812"/>
<accession>A0A7M7IL10</accession>
<evidence type="ECO:0000256" key="13">
    <source>
        <dbReference type="ARBA" id="ARBA00049308"/>
    </source>
</evidence>
<sequence length="730" mass="83980">MFIFAPRDNMSTSRQDSAGRRNRYARSSTTTSVTQLLSDSCSSLLQRLTTRVRGTSTVNDNMVNKPTIITRHSPIVNQLNSARARIEDKYCTILDKYSRKKHADRPSVDYGPRTRERDTYFRREDSPFVRDEKTLEPSMTRTVIKSPTSVVLSEKAYPYVKSSNVKEFKREKTPGYHRTDKHSLLNSDTYKRYGRHKSGHAETRTRKVRPYRNGKSEQLESSSTALRLARPMKLESLTPKEKNEEDPDKTPTSSVAKETVTNDNVAVATVEVEESDPAISERAAKRKEIQSLILKYAAMEETYSQLAAGGQVKMRPSTTDKIASKYKKSTRQSERKDASKSAMAASVVDNHVDAIQHAISPRPPSVEDDEDGHLVYQSGDILANRYKVLATLGEGTFGKVVKVKDLQMDHVMALKIIKNVEKYREAAKLEINALEKIATKDPEGQHLCVKMLDWFNYHGHMCIAFEMLGLSVFDFLRDNSYQPYPLEHVRHIGYQLCYAVKFLHDNKLTHTDLKPENILFVDSDYDSIYSSKKRRDIRRVKRTDIRLIDFGSATFDHEHHSTIVSTRHYRAPEVILELGWSQPCDVWSIGCILFELYLGITLFQTHDNREHLAMMERILGTIPHRMARKTKTKYFYHGKLDWDDKSSAGRYVRDNCKPLHRCMLSDDEEHRQLFDLIQKMLEYEPSQRITLKDSLAHPFFDALPAHQRLPDLRAAGDSQQSHERSHSLSR</sequence>
<organism evidence="18">
    <name type="scientific">Apis mellifera</name>
    <name type="common">Honeybee</name>
    <dbReference type="NCBI Taxonomy" id="7460"/>
    <lineage>
        <taxon>Eukaryota</taxon>
        <taxon>Metazoa</taxon>
        <taxon>Ecdysozoa</taxon>
        <taxon>Arthropoda</taxon>
        <taxon>Hexapoda</taxon>
        <taxon>Insecta</taxon>
        <taxon>Pterygota</taxon>
        <taxon>Neoptera</taxon>
        <taxon>Endopterygota</taxon>
        <taxon>Hymenoptera</taxon>
        <taxon>Apocrita</taxon>
        <taxon>Aculeata</taxon>
        <taxon>Apoidea</taxon>
        <taxon>Anthophila</taxon>
        <taxon>Apidae</taxon>
        <taxon>Apis</taxon>
    </lineage>
</organism>
<feature type="binding site" evidence="15">
    <location>
        <position position="415"/>
    </location>
    <ligand>
        <name>ATP</name>
        <dbReference type="ChEBI" id="CHEBI:30616"/>
    </ligand>
</feature>
<evidence type="ECO:0000256" key="7">
    <source>
        <dbReference type="ARBA" id="ARBA00022777"/>
    </source>
</evidence>
<dbReference type="InterPro" id="IPR000719">
    <property type="entry name" value="Prot_kinase_dom"/>
</dbReference>
<dbReference type="RefSeq" id="XP_016770988.1">
    <property type="nucleotide sequence ID" value="XM_016915499.2"/>
</dbReference>
<comment type="similarity">
    <text evidence="11">Belongs to the protein kinase superfamily. CMGC Ser/Thr protein kinase family. Lammer subfamily.</text>
</comment>
<evidence type="ECO:0000256" key="11">
    <source>
        <dbReference type="ARBA" id="ARBA00037966"/>
    </source>
</evidence>
<dbReference type="PANTHER" id="PTHR45646:SF11">
    <property type="entry name" value="SERINE_THREONINE-PROTEIN KINASE DOA"/>
    <property type="match status" value="1"/>
</dbReference>
<dbReference type="PROSITE" id="PS00107">
    <property type="entry name" value="PROTEIN_KINASE_ATP"/>
    <property type="match status" value="1"/>
</dbReference>
<dbReference type="SMART" id="SM00220">
    <property type="entry name" value="S_TKc"/>
    <property type="match status" value="1"/>
</dbReference>
<reference evidence="20 21" key="2">
    <citation type="submission" date="2025-04" db="UniProtKB">
        <authorList>
            <consortium name="RefSeq"/>
        </authorList>
    </citation>
    <scope>IDENTIFICATION</scope>
    <source>
        <strain evidence="20 21">DH4</strain>
        <tissue evidence="20 21">Whole body</tissue>
    </source>
</reference>
<dbReference type="Pfam" id="PF00069">
    <property type="entry name" value="Pkinase"/>
    <property type="match status" value="1"/>
</dbReference>
<feature type="region of interest" description="Disordered" evidence="16">
    <location>
        <begin position="170"/>
        <end position="262"/>
    </location>
</feature>
<protein>
    <recommendedName>
        <fullName evidence="2">dual-specificity kinase</fullName>
        <ecNumber evidence="2">2.7.12.1</ecNumber>
    </recommendedName>
</protein>
<feature type="region of interest" description="Disordered" evidence="16">
    <location>
        <begin position="318"/>
        <end position="344"/>
    </location>
</feature>
<dbReference type="InterPro" id="IPR008271">
    <property type="entry name" value="Ser/Thr_kinase_AS"/>
</dbReference>
<evidence type="ECO:0000256" key="8">
    <source>
        <dbReference type="ARBA" id="ARBA00022840"/>
    </source>
</evidence>
<keyword evidence="9" id="KW-0829">Tyrosine-protein kinase</keyword>
<dbReference type="RefSeq" id="XP_006559308.1">
    <property type="nucleotide sequence ID" value="XM_006559245.3"/>
</dbReference>
<feature type="region of interest" description="Disordered" evidence="16">
    <location>
        <begin position="1"/>
        <end position="31"/>
    </location>
</feature>
<dbReference type="Gene3D" id="1.10.510.10">
    <property type="entry name" value="Transferase(Phosphotransferase) domain 1"/>
    <property type="match status" value="1"/>
</dbReference>
<evidence type="ECO:0000256" key="14">
    <source>
        <dbReference type="ARBA" id="ARBA00051680"/>
    </source>
</evidence>
<keyword evidence="7 20" id="KW-0418">Kinase</keyword>
<dbReference type="CDD" id="cd14134">
    <property type="entry name" value="PKc_CLK"/>
    <property type="match status" value="1"/>
</dbReference>
<proteinExistence type="inferred from homology"/>
<comment type="catalytic activity">
    <reaction evidence="12">
        <text>L-seryl-[protein] + ATP = O-phospho-L-seryl-[protein] + ADP + H(+)</text>
        <dbReference type="Rhea" id="RHEA:17989"/>
        <dbReference type="Rhea" id="RHEA-COMP:9863"/>
        <dbReference type="Rhea" id="RHEA-COMP:11604"/>
        <dbReference type="ChEBI" id="CHEBI:15378"/>
        <dbReference type="ChEBI" id="CHEBI:29999"/>
        <dbReference type="ChEBI" id="CHEBI:30616"/>
        <dbReference type="ChEBI" id="CHEBI:83421"/>
        <dbReference type="ChEBI" id="CHEBI:456216"/>
        <dbReference type="EC" id="2.7.12.1"/>
    </reaction>
</comment>
<evidence type="ECO:0000256" key="10">
    <source>
        <dbReference type="ARBA" id="ARBA00023242"/>
    </source>
</evidence>
<dbReference type="PROSITE" id="PS50011">
    <property type="entry name" value="PROTEIN_KINASE_DOM"/>
    <property type="match status" value="1"/>
</dbReference>
<keyword evidence="10" id="KW-0539">Nucleus</keyword>
<accession>A0A7M7GKT4</accession>
<dbReference type="GO" id="GO:0005524">
    <property type="term" value="F:ATP binding"/>
    <property type="evidence" value="ECO:0007669"/>
    <property type="project" value="UniProtKB-UniRule"/>
</dbReference>
<dbReference type="InterPro" id="IPR051175">
    <property type="entry name" value="CLK_kinases"/>
</dbReference>
<dbReference type="SUPFAM" id="SSF56112">
    <property type="entry name" value="Protein kinase-like (PK-like)"/>
    <property type="match status" value="1"/>
</dbReference>
<accession>A0A8B6YSZ4</accession>
<dbReference type="OrthoDB" id="283111at2759"/>
<evidence type="ECO:0000256" key="9">
    <source>
        <dbReference type="ARBA" id="ARBA00023137"/>
    </source>
</evidence>
<dbReference type="Gene3D" id="3.30.200.20">
    <property type="entry name" value="Phosphorylase Kinase, domain 1"/>
    <property type="match status" value="1"/>
</dbReference>
<dbReference type="EnsemblMetazoa" id="XM_006559245">
    <property type="protein sequence ID" value="XP_006559308"/>
    <property type="gene ID" value="LOC411812"/>
</dbReference>
<dbReference type="GeneID" id="411812"/>